<sequence length="44" mass="5200">MRVLRGKFFPCYGLQPVVDDEEPERQLRVGHGTRDRKIGRARLF</sequence>
<keyword evidence="2" id="KW-1185">Reference proteome</keyword>
<dbReference type="RefSeq" id="WP_259101798.1">
    <property type="nucleotide sequence ID" value="NZ_CP130454.1"/>
</dbReference>
<organism evidence="1 2">
    <name type="scientific">Candidatus Fervidibacter sacchari</name>
    <dbReference type="NCBI Taxonomy" id="1448929"/>
    <lineage>
        <taxon>Bacteria</taxon>
        <taxon>Candidatus Fervidibacterota</taxon>
        <taxon>Candidatus Fervidibacter</taxon>
    </lineage>
</organism>
<dbReference type="EMBL" id="JANUCP010000009">
    <property type="protein sequence ID" value="MCS3921050.1"/>
    <property type="molecule type" value="Genomic_DNA"/>
</dbReference>
<comment type="caution">
    <text evidence="1">The sequence shown here is derived from an EMBL/GenBank/DDBJ whole genome shotgun (WGS) entry which is preliminary data.</text>
</comment>
<proteinExistence type="predicted"/>
<name>A0ABT2ESV8_9BACT</name>
<dbReference type="Proteomes" id="UP001204798">
    <property type="component" value="Unassembled WGS sequence"/>
</dbReference>
<reference evidence="1 2" key="1">
    <citation type="submission" date="2022-08" db="EMBL/GenBank/DDBJ databases">
        <title>Bacterial and archaeal communities from various locations to study Microbial Dark Matter (Phase II).</title>
        <authorList>
            <person name="Stepanauskas R."/>
        </authorList>
    </citation>
    <scope>NUCLEOTIDE SEQUENCE [LARGE SCALE GENOMIC DNA]</scope>
    <source>
        <strain evidence="1 2">PD1</strain>
    </source>
</reference>
<accession>A0ABT2ESV8</accession>
<evidence type="ECO:0000313" key="2">
    <source>
        <dbReference type="Proteomes" id="UP001204798"/>
    </source>
</evidence>
<protein>
    <submittedName>
        <fullName evidence="1">Uncharacterized protein</fullName>
    </submittedName>
</protein>
<gene>
    <name evidence="1" type="ORF">M2350_003491</name>
</gene>
<evidence type="ECO:0000313" key="1">
    <source>
        <dbReference type="EMBL" id="MCS3921050.1"/>
    </source>
</evidence>